<dbReference type="AlphaFoldDB" id="A0A1N7MU18"/>
<dbReference type="Proteomes" id="UP000186156">
    <property type="component" value="Unassembled WGS sequence"/>
</dbReference>
<protein>
    <recommendedName>
        <fullName evidence="3">CdiI immunity protein domain-containing protein</fullName>
    </recommendedName>
</protein>
<reference evidence="2" key="1">
    <citation type="submission" date="2017-01" db="EMBL/GenBank/DDBJ databases">
        <authorList>
            <person name="Varghese N."/>
            <person name="Submissions S."/>
        </authorList>
    </citation>
    <scope>NUCLEOTIDE SEQUENCE [LARGE SCALE GENOMIC DNA]</scope>
    <source>
        <strain evidence="2">DSM 16176</strain>
    </source>
</reference>
<accession>A0A1N7MU18</accession>
<gene>
    <name evidence="1" type="ORF">SAMN05421799_106117</name>
</gene>
<sequence length="116" mass="13665">MGDMSGDHVSVAKALYQLDFYLEQIDAPFDIYDLYEEAYRELRGKYYDESWLDHLDDHPHVRESLDENFTLQTIVDALLRTGHEPVVRALMRSFRREQISVTQRFIDGASRQKGRP</sequence>
<name>A0A1N7MU18_9BACL</name>
<dbReference type="OrthoDB" id="2381660at2"/>
<dbReference type="EMBL" id="FTOO01000006">
    <property type="protein sequence ID" value="SIS89552.1"/>
    <property type="molecule type" value="Genomic_DNA"/>
</dbReference>
<evidence type="ECO:0008006" key="3">
    <source>
        <dbReference type="Google" id="ProtNLM"/>
    </source>
</evidence>
<evidence type="ECO:0000313" key="2">
    <source>
        <dbReference type="Proteomes" id="UP000186156"/>
    </source>
</evidence>
<evidence type="ECO:0000313" key="1">
    <source>
        <dbReference type="EMBL" id="SIS89552.1"/>
    </source>
</evidence>
<organism evidence="1 2">
    <name type="scientific">Alicyclobacillus vulcanalis</name>
    <dbReference type="NCBI Taxonomy" id="252246"/>
    <lineage>
        <taxon>Bacteria</taxon>
        <taxon>Bacillati</taxon>
        <taxon>Bacillota</taxon>
        <taxon>Bacilli</taxon>
        <taxon>Bacillales</taxon>
        <taxon>Alicyclobacillaceae</taxon>
        <taxon>Alicyclobacillus</taxon>
    </lineage>
</organism>
<keyword evidence="2" id="KW-1185">Reference proteome</keyword>
<proteinExistence type="predicted"/>
<dbReference type="STRING" id="252246.SAMN05421799_106117"/>